<name>A0A9D1PHV2_9FIRM</name>
<feature type="transmembrane region" description="Helical" evidence="2">
    <location>
        <begin position="95"/>
        <end position="116"/>
    </location>
</feature>
<dbReference type="PANTHER" id="PTHR12715">
    <property type="entry name" value="TRANSPORTER, DRUG/METABOLITE EXPORTER FAMILY"/>
    <property type="match status" value="1"/>
</dbReference>
<dbReference type="EMBL" id="DXIE01000035">
    <property type="protein sequence ID" value="HIV62418.1"/>
    <property type="molecule type" value="Genomic_DNA"/>
</dbReference>
<evidence type="ECO:0000313" key="4">
    <source>
        <dbReference type="EMBL" id="HIV62418.1"/>
    </source>
</evidence>
<feature type="domain" description="EamA" evidence="3">
    <location>
        <begin position="8"/>
        <end position="139"/>
    </location>
</feature>
<keyword evidence="2" id="KW-0812">Transmembrane</keyword>
<proteinExistence type="inferred from homology"/>
<evidence type="ECO:0000313" key="5">
    <source>
        <dbReference type="Proteomes" id="UP000886808"/>
    </source>
</evidence>
<dbReference type="AlphaFoldDB" id="A0A9D1PHV2"/>
<feature type="transmembrane region" description="Helical" evidence="2">
    <location>
        <begin position="215"/>
        <end position="236"/>
    </location>
</feature>
<organism evidence="4 5">
    <name type="scientific">Candidatus Butyricicoccus avistercoris</name>
    <dbReference type="NCBI Taxonomy" id="2838518"/>
    <lineage>
        <taxon>Bacteria</taxon>
        <taxon>Bacillati</taxon>
        <taxon>Bacillota</taxon>
        <taxon>Clostridia</taxon>
        <taxon>Eubacteriales</taxon>
        <taxon>Butyricicoccaceae</taxon>
        <taxon>Butyricicoccus</taxon>
    </lineage>
</organism>
<dbReference type="Pfam" id="PF00892">
    <property type="entry name" value="EamA"/>
    <property type="match status" value="2"/>
</dbReference>
<evidence type="ECO:0000256" key="2">
    <source>
        <dbReference type="SAM" id="Phobius"/>
    </source>
</evidence>
<evidence type="ECO:0000256" key="1">
    <source>
        <dbReference type="ARBA" id="ARBA00007362"/>
    </source>
</evidence>
<dbReference type="InterPro" id="IPR000620">
    <property type="entry name" value="EamA_dom"/>
</dbReference>
<dbReference type="SUPFAM" id="SSF103481">
    <property type="entry name" value="Multidrug resistance efflux transporter EmrE"/>
    <property type="match status" value="2"/>
</dbReference>
<comment type="caution">
    <text evidence="4">The sequence shown here is derived from an EMBL/GenBank/DDBJ whole genome shotgun (WGS) entry which is preliminary data.</text>
</comment>
<dbReference type="PANTHER" id="PTHR12715:SF4">
    <property type="entry name" value="EAMA DOMAIN-CONTAINING PROTEIN"/>
    <property type="match status" value="1"/>
</dbReference>
<sequence length="301" mass="33234">MESRHQSIGHILAIATVIVWGATFVSTKVLLGHLTAEEILFLRFSMGLIALWLYKPQRIKMKEKSHYLYFIGASFTGLFLYYLCENIALGYGDASLIGVIVSSAPIFSGILSAIFLKEKLSKNFFIGFAFAMTGLFLLSWTAESTGVQILGIILAFAGAISWAFYSILIRKITFFGYDSFEITKYTFLFAVIMMIPVAISSGFRVKAVLTMNLTVFLNLVFLGLIASALCFVTWSFAVKQLGVLKSSVYIYASPVVTVVLAAIVLGERMNTKEILGTVLVLLGLVLSEGQIFRRKGKNNDL</sequence>
<feature type="transmembrane region" description="Helical" evidence="2">
    <location>
        <begin position="7"/>
        <end position="25"/>
    </location>
</feature>
<evidence type="ECO:0000259" key="3">
    <source>
        <dbReference type="Pfam" id="PF00892"/>
    </source>
</evidence>
<gene>
    <name evidence="4" type="ORF">H9746_06225</name>
</gene>
<feature type="transmembrane region" description="Helical" evidence="2">
    <location>
        <begin position="123"/>
        <end position="141"/>
    </location>
</feature>
<dbReference type="Gene3D" id="1.10.3730.20">
    <property type="match status" value="1"/>
</dbReference>
<keyword evidence="2" id="KW-1133">Transmembrane helix</keyword>
<dbReference type="InterPro" id="IPR052756">
    <property type="entry name" value="Alkyne_AA_exporter"/>
</dbReference>
<feature type="transmembrane region" description="Helical" evidence="2">
    <location>
        <begin position="185"/>
        <end position="203"/>
    </location>
</feature>
<feature type="transmembrane region" description="Helical" evidence="2">
    <location>
        <begin position="66"/>
        <end position="83"/>
    </location>
</feature>
<feature type="transmembrane region" description="Helical" evidence="2">
    <location>
        <begin position="31"/>
        <end position="54"/>
    </location>
</feature>
<keyword evidence="2" id="KW-0472">Membrane</keyword>
<reference evidence="4" key="1">
    <citation type="journal article" date="2021" name="PeerJ">
        <title>Extensive microbial diversity within the chicken gut microbiome revealed by metagenomics and culture.</title>
        <authorList>
            <person name="Gilroy R."/>
            <person name="Ravi A."/>
            <person name="Getino M."/>
            <person name="Pursley I."/>
            <person name="Horton D.L."/>
            <person name="Alikhan N.F."/>
            <person name="Baker D."/>
            <person name="Gharbi K."/>
            <person name="Hall N."/>
            <person name="Watson M."/>
            <person name="Adriaenssens E.M."/>
            <person name="Foster-Nyarko E."/>
            <person name="Jarju S."/>
            <person name="Secka A."/>
            <person name="Antonio M."/>
            <person name="Oren A."/>
            <person name="Chaudhuri R.R."/>
            <person name="La Ragione R."/>
            <person name="Hildebrand F."/>
            <person name="Pallen M.J."/>
        </authorList>
    </citation>
    <scope>NUCLEOTIDE SEQUENCE</scope>
    <source>
        <strain evidence="4">CHK193-4272</strain>
    </source>
</reference>
<feature type="domain" description="EamA" evidence="3">
    <location>
        <begin position="150"/>
        <end position="286"/>
    </location>
</feature>
<accession>A0A9D1PHV2</accession>
<dbReference type="GO" id="GO:0016020">
    <property type="term" value="C:membrane"/>
    <property type="evidence" value="ECO:0007669"/>
    <property type="project" value="InterPro"/>
</dbReference>
<feature type="transmembrane region" description="Helical" evidence="2">
    <location>
        <begin position="248"/>
        <end position="268"/>
    </location>
</feature>
<dbReference type="Proteomes" id="UP000886808">
    <property type="component" value="Unassembled WGS sequence"/>
</dbReference>
<protein>
    <submittedName>
        <fullName evidence="4">DMT family transporter</fullName>
    </submittedName>
</protein>
<reference evidence="4" key="2">
    <citation type="submission" date="2021-04" db="EMBL/GenBank/DDBJ databases">
        <authorList>
            <person name="Gilroy R."/>
        </authorList>
    </citation>
    <scope>NUCLEOTIDE SEQUENCE</scope>
    <source>
        <strain evidence="4">CHK193-4272</strain>
    </source>
</reference>
<dbReference type="InterPro" id="IPR037185">
    <property type="entry name" value="EmrE-like"/>
</dbReference>
<feature type="transmembrane region" description="Helical" evidence="2">
    <location>
        <begin position="147"/>
        <end position="165"/>
    </location>
</feature>
<feature type="transmembrane region" description="Helical" evidence="2">
    <location>
        <begin position="274"/>
        <end position="292"/>
    </location>
</feature>
<comment type="similarity">
    <text evidence="1">Belongs to the EamA transporter family.</text>
</comment>